<dbReference type="RefSeq" id="XP_046060642.1">
    <property type="nucleotide sequence ID" value="XM_046204616.1"/>
</dbReference>
<reference evidence="1" key="1">
    <citation type="journal article" date="2021" name="Open Biol.">
        <title>Shared evolutionary footprints suggest mitochondrial oxidative damage underlies multiple complex I losses in fungi.</title>
        <authorList>
            <person name="Schikora-Tamarit M.A."/>
            <person name="Marcet-Houben M."/>
            <person name="Nosek J."/>
            <person name="Gabaldon T."/>
        </authorList>
    </citation>
    <scope>NUCLEOTIDE SEQUENCE</scope>
    <source>
        <strain evidence="1">CBS6075</strain>
    </source>
</reference>
<reference evidence="1" key="2">
    <citation type="submission" date="2021-01" db="EMBL/GenBank/DDBJ databases">
        <authorList>
            <person name="Schikora-Tamarit M.A."/>
        </authorList>
    </citation>
    <scope>NUCLEOTIDE SEQUENCE</scope>
    <source>
        <strain evidence="1">CBS6075</strain>
    </source>
</reference>
<keyword evidence="2" id="KW-1185">Reference proteome</keyword>
<comment type="caution">
    <text evidence="1">The sequence shown here is derived from an EMBL/GenBank/DDBJ whole genome shotgun (WGS) entry which is preliminary data.</text>
</comment>
<gene>
    <name evidence="1" type="ORF">OGAPHI_003622</name>
</gene>
<sequence>MSEEFKLIGATWPVTFEELCPGLFTFLLPAVVTEALAKDELELECNLRSLLVKSEEGGLPCKVGDEGMELNEAFELEDAELDSVLELCFVDEIPSIFPSLVMAELGCLSAVSEAAIYLFLMPDFRLVENHQNT</sequence>
<evidence type="ECO:0000313" key="1">
    <source>
        <dbReference type="EMBL" id="KAH3665438.1"/>
    </source>
</evidence>
<dbReference type="GeneID" id="70235587"/>
<evidence type="ECO:0000313" key="2">
    <source>
        <dbReference type="Proteomes" id="UP000769157"/>
    </source>
</evidence>
<name>A0A9P8P422_9ASCO</name>
<proteinExistence type="predicted"/>
<dbReference type="AlphaFoldDB" id="A0A9P8P422"/>
<organism evidence="1 2">
    <name type="scientific">Ogataea philodendri</name>
    <dbReference type="NCBI Taxonomy" id="1378263"/>
    <lineage>
        <taxon>Eukaryota</taxon>
        <taxon>Fungi</taxon>
        <taxon>Dikarya</taxon>
        <taxon>Ascomycota</taxon>
        <taxon>Saccharomycotina</taxon>
        <taxon>Pichiomycetes</taxon>
        <taxon>Pichiales</taxon>
        <taxon>Pichiaceae</taxon>
        <taxon>Ogataea</taxon>
    </lineage>
</organism>
<protein>
    <submittedName>
        <fullName evidence="1">Uncharacterized protein</fullName>
    </submittedName>
</protein>
<dbReference type="EMBL" id="JAEUBE010000295">
    <property type="protein sequence ID" value="KAH3665438.1"/>
    <property type="molecule type" value="Genomic_DNA"/>
</dbReference>
<accession>A0A9P8P422</accession>
<dbReference type="Proteomes" id="UP000769157">
    <property type="component" value="Unassembled WGS sequence"/>
</dbReference>